<dbReference type="PROSITE" id="PS50846">
    <property type="entry name" value="HMA_2"/>
    <property type="match status" value="1"/>
</dbReference>
<evidence type="ECO:0000313" key="3">
    <source>
        <dbReference type="EMBL" id="SVB22683.1"/>
    </source>
</evidence>
<name>A0A382CBM4_9ZZZZ</name>
<sequence length="119" mass="13124">MNQILYVFLLFSIAGCGIPETFLGSSNPNIYTEKIDLPTVQCSACQQTITEGLKELEGVQTTYVNLNEEKVLVKYDKTRITLGDLKQTIGKLGYQAGDAPADEEAYNNLPGCCKLPEDR</sequence>
<proteinExistence type="predicted"/>
<feature type="domain" description="HMA" evidence="2">
    <location>
        <begin position="31"/>
        <end position="97"/>
    </location>
</feature>
<keyword evidence="1" id="KW-0479">Metal-binding</keyword>
<evidence type="ECO:0000256" key="1">
    <source>
        <dbReference type="ARBA" id="ARBA00022723"/>
    </source>
</evidence>
<dbReference type="Gene3D" id="3.30.70.100">
    <property type="match status" value="1"/>
</dbReference>
<protein>
    <recommendedName>
        <fullName evidence="2">HMA domain-containing protein</fullName>
    </recommendedName>
</protein>
<accession>A0A382CBM4</accession>
<gene>
    <name evidence="3" type="ORF">METZ01_LOCUS175537</name>
</gene>
<dbReference type="Pfam" id="PF00403">
    <property type="entry name" value="HMA"/>
    <property type="match status" value="1"/>
</dbReference>
<dbReference type="EMBL" id="UINC01033419">
    <property type="protein sequence ID" value="SVB22683.1"/>
    <property type="molecule type" value="Genomic_DNA"/>
</dbReference>
<dbReference type="GO" id="GO:0046872">
    <property type="term" value="F:metal ion binding"/>
    <property type="evidence" value="ECO:0007669"/>
    <property type="project" value="UniProtKB-KW"/>
</dbReference>
<evidence type="ECO:0000259" key="2">
    <source>
        <dbReference type="PROSITE" id="PS50846"/>
    </source>
</evidence>
<reference evidence="3" key="1">
    <citation type="submission" date="2018-05" db="EMBL/GenBank/DDBJ databases">
        <authorList>
            <person name="Lanie J.A."/>
            <person name="Ng W.-L."/>
            <person name="Kazmierczak K.M."/>
            <person name="Andrzejewski T.M."/>
            <person name="Davidsen T.M."/>
            <person name="Wayne K.J."/>
            <person name="Tettelin H."/>
            <person name="Glass J.I."/>
            <person name="Rusch D."/>
            <person name="Podicherti R."/>
            <person name="Tsui H.-C.T."/>
            <person name="Winkler M.E."/>
        </authorList>
    </citation>
    <scope>NUCLEOTIDE SEQUENCE</scope>
</reference>
<dbReference type="InterPro" id="IPR006121">
    <property type="entry name" value="HMA_dom"/>
</dbReference>
<dbReference type="CDD" id="cd00371">
    <property type="entry name" value="HMA"/>
    <property type="match status" value="1"/>
</dbReference>
<dbReference type="PROSITE" id="PS01047">
    <property type="entry name" value="HMA_1"/>
    <property type="match status" value="1"/>
</dbReference>
<dbReference type="InterPro" id="IPR017969">
    <property type="entry name" value="Heavy-metal-associated_CS"/>
</dbReference>
<dbReference type="AlphaFoldDB" id="A0A382CBM4"/>
<dbReference type="InterPro" id="IPR036163">
    <property type="entry name" value="HMA_dom_sf"/>
</dbReference>
<dbReference type="SUPFAM" id="SSF55008">
    <property type="entry name" value="HMA, heavy metal-associated domain"/>
    <property type="match status" value="1"/>
</dbReference>
<organism evidence="3">
    <name type="scientific">marine metagenome</name>
    <dbReference type="NCBI Taxonomy" id="408172"/>
    <lineage>
        <taxon>unclassified sequences</taxon>
        <taxon>metagenomes</taxon>
        <taxon>ecological metagenomes</taxon>
    </lineage>
</organism>